<name>A0A087UW32_STEMI</name>
<sequence length="46" mass="5402">MTVTISNRKATDYHVCVPYGLYFINIVIFNNRIETRVQVVKEIDDL</sequence>
<gene>
    <name evidence="1" type="ORF">X975_09191</name>
</gene>
<feature type="non-terminal residue" evidence="1">
    <location>
        <position position="46"/>
    </location>
</feature>
<dbReference type="AlphaFoldDB" id="A0A087UW32"/>
<proteinExistence type="predicted"/>
<protein>
    <submittedName>
        <fullName evidence="1">Uncharacterized protein</fullName>
    </submittedName>
</protein>
<reference evidence="1 2" key="1">
    <citation type="submission" date="2013-11" db="EMBL/GenBank/DDBJ databases">
        <title>Genome sequencing of Stegodyphus mimosarum.</title>
        <authorList>
            <person name="Bechsgaard J."/>
        </authorList>
    </citation>
    <scope>NUCLEOTIDE SEQUENCE [LARGE SCALE GENOMIC DNA]</scope>
</reference>
<dbReference type="Proteomes" id="UP000054359">
    <property type="component" value="Unassembled WGS sequence"/>
</dbReference>
<accession>A0A087UW32</accession>
<organism evidence="1 2">
    <name type="scientific">Stegodyphus mimosarum</name>
    <name type="common">African social velvet spider</name>
    <dbReference type="NCBI Taxonomy" id="407821"/>
    <lineage>
        <taxon>Eukaryota</taxon>
        <taxon>Metazoa</taxon>
        <taxon>Ecdysozoa</taxon>
        <taxon>Arthropoda</taxon>
        <taxon>Chelicerata</taxon>
        <taxon>Arachnida</taxon>
        <taxon>Araneae</taxon>
        <taxon>Araneomorphae</taxon>
        <taxon>Entelegynae</taxon>
        <taxon>Eresoidea</taxon>
        <taxon>Eresidae</taxon>
        <taxon>Stegodyphus</taxon>
    </lineage>
</organism>
<evidence type="ECO:0000313" key="1">
    <source>
        <dbReference type="EMBL" id="KFM81571.1"/>
    </source>
</evidence>
<keyword evidence="2" id="KW-1185">Reference proteome</keyword>
<evidence type="ECO:0000313" key="2">
    <source>
        <dbReference type="Proteomes" id="UP000054359"/>
    </source>
</evidence>
<dbReference type="EMBL" id="KK121935">
    <property type="protein sequence ID" value="KFM81571.1"/>
    <property type="molecule type" value="Genomic_DNA"/>
</dbReference>